<organism evidence="1">
    <name type="scientific">marine metagenome</name>
    <dbReference type="NCBI Taxonomy" id="408172"/>
    <lineage>
        <taxon>unclassified sequences</taxon>
        <taxon>metagenomes</taxon>
        <taxon>ecological metagenomes</taxon>
    </lineage>
</organism>
<protein>
    <submittedName>
        <fullName evidence="1">Uncharacterized protein</fullName>
    </submittedName>
</protein>
<dbReference type="EMBL" id="UINC01058196">
    <property type="protein sequence ID" value="SVB80176.1"/>
    <property type="molecule type" value="Genomic_DNA"/>
</dbReference>
<proteinExistence type="predicted"/>
<evidence type="ECO:0000313" key="1">
    <source>
        <dbReference type="EMBL" id="SVB80176.1"/>
    </source>
</evidence>
<sequence length="79" mass="8850">MPKKYASIGAPAKYKSPIESNILWRTNSSLNLRPSLFKILLFPTTTAFSSDPPRAKPFERKYSTSFSNPNVLAEETSVL</sequence>
<accession>A0A382GYK7</accession>
<gene>
    <name evidence="1" type="ORF">METZ01_LOCUS233030</name>
</gene>
<dbReference type="AlphaFoldDB" id="A0A382GYK7"/>
<reference evidence="1" key="1">
    <citation type="submission" date="2018-05" db="EMBL/GenBank/DDBJ databases">
        <authorList>
            <person name="Lanie J.A."/>
            <person name="Ng W.-L."/>
            <person name="Kazmierczak K.M."/>
            <person name="Andrzejewski T.M."/>
            <person name="Davidsen T.M."/>
            <person name="Wayne K.J."/>
            <person name="Tettelin H."/>
            <person name="Glass J.I."/>
            <person name="Rusch D."/>
            <person name="Podicherti R."/>
            <person name="Tsui H.-C.T."/>
            <person name="Winkler M.E."/>
        </authorList>
    </citation>
    <scope>NUCLEOTIDE SEQUENCE</scope>
</reference>
<name>A0A382GYK7_9ZZZZ</name>